<dbReference type="SUPFAM" id="SSF56784">
    <property type="entry name" value="HAD-like"/>
    <property type="match status" value="1"/>
</dbReference>
<dbReference type="Proteomes" id="UP000267128">
    <property type="component" value="Unassembled WGS sequence"/>
</dbReference>
<dbReference type="InterPro" id="IPR023214">
    <property type="entry name" value="HAD_sf"/>
</dbReference>
<dbReference type="Pfam" id="PF00702">
    <property type="entry name" value="Hydrolase"/>
    <property type="match status" value="1"/>
</dbReference>
<dbReference type="EMBL" id="RJSE01000003">
    <property type="protein sequence ID" value="RNL64847.1"/>
    <property type="molecule type" value="Genomic_DNA"/>
</dbReference>
<dbReference type="GO" id="GO:0015086">
    <property type="term" value="F:cadmium ion transmembrane transporter activity"/>
    <property type="evidence" value="ECO:0007669"/>
    <property type="project" value="TreeGrafter"/>
</dbReference>
<dbReference type="InterPro" id="IPR051014">
    <property type="entry name" value="Cation_Transport_ATPase_IB"/>
</dbReference>
<accession>A0A3N0CN10</accession>
<dbReference type="GO" id="GO:0000166">
    <property type="term" value="F:nucleotide binding"/>
    <property type="evidence" value="ECO:0007669"/>
    <property type="project" value="InterPro"/>
</dbReference>
<sequence length="378" mass="38458">MSRRATGRLAIAGVGVAVLAGAIQVLLGAGTDRATQVTIATFLALSPAPMLLAPALARAVAVRRSRGLGVRAWGSAALVRAARVDLLVLDKAGTVTTGALRVVSVDPLDQADDRNLRWFAGALCHALPTPVGRAVSRLAAGGRSTEVEEVPGIGVVGSVDRHPVRVGAPAWLELPAPPSIGHVLGVEVDGRPFGTITVEDTLRADAAHDVRGLHRLDLQTVLVSDDTPARTEAAARAAGVGRWHGELDGAAQAAQVRDLRQYGRSVAVVAPYRVDGPLTVADLAVCDSWPGPPPPYGVALEDLDVARLGPVIAHARRAIARARHGTLVGSIGAALTGIAAASGALDLPVSVGLATANLALVAGAVLRPGGAVRSATPV</sequence>
<evidence type="ECO:0000256" key="2">
    <source>
        <dbReference type="SAM" id="Phobius"/>
    </source>
</evidence>
<protein>
    <submittedName>
        <fullName evidence="3">Cation-translocating P-type ATPase</fullName>
    </submittedName>
</protein>
<evidence type="ECO:0000256" key="1">
    <source>
        <dbReference type="ARBA" id="ARBA00006024"/>
    </source>
</evidence>
<gene>
    <name evidence="3" type="ORF">EFK50_02325</name>
</gene>
<comment type="similarity">
    <text evidence="1">Belongs to the cation transport ATPase (P-type) (TC 3.A.3) family. Type IB subfamily.</text>
</comment>
<keyword evidence="2" id="KW-0812">Transmembrane</keyword>
<dbReference type="Gene3D" id="3.40.50.1000">
    <property type="entry name" value="HAD superfamily/HAD-like"/>
    <property type="match status" value="1"/>
</dbReference>
<comment type="caution">
    <text evidence="3">The sequence shown here is derived from an EMBL/GenBank/DDBJ whole genome shotgun (WGS) entry which is preliminary data.</text>
</comment>
<feature type="transmembrane region" description="Helical" evidence="2">
    <location>
        <begin position="38"/>
        <end position="61"/>
    </location>
</feature>
<evidence type="ECO:0000313" key="4">
    <source>
        <dbReference type="Proteomes" id="UP000267128"/>
    </source>
</evidence>
<feature type="transmembrane region" description="Helical" evidence="2">
    <location>
        <begin position="347"/>
        <end position="366"/>
    </location>
</feature>
<dbReference type="InterPro" id="IPR036412">
    <property type="entry name" value="HAD-like_sf"/>
</dbReference>
<dbReference type="PANTHER" id="PTHR48085:SF5">
    <property type="entry name" value="CADMIUM_ZINC-TRANSPORTING ATPASE HMA4-RELATED"/>
    <property type="match status" value="1"/>
</dbReference>
<keyword evidence="2" id="KW-1133">Transmembrane helix</keyword>
<evidence type="ECO:0000313" key="3">
    <source>
        <dbReference type="EMBL" id="RNL64847.1"/>
    </source>
</evidence>
<dbReference type="InterPro" id="IPR023299">
    <property type="entry name" value="ATPase_P-typ_cyto_dom_N"/>
</dbReference>
<feature type="transmembrane region" description="Helical" evidence="2">
    <location>
        <begin position="324"/>
        <end position="341"/>
    </location>
</feature>
<reference evidence="3 4" key="1">
    <citation type="submission" date="2018-11" db="EMBL/GenBank/DDBJ databases">
        <authorList>
            <person name="Li F."/>
        </authorList>
    </citation>
    <scope>NUCLEOTIDE SEQUENCE [LARGE SCALE GENOMIC DNA]</scope>
    <source>
        <strain evidence="3 4">Gsoil 097</strain>
    </source>
</reference>
<dbReference type="OrthoDB" id="3748306at2"/>
<organism evidence="3 4">
    <name type="scientific">Nocardioides marmoriginsengisoli</name>
    <dbReference type="NCBI Taxonomy" id="661483"/>
    <lineage>
        <taxon>Bacteria</taxon>
        <taxon>Bacillati</taxon>
        <taxon>Actinomycetota</taxon>
        <taxon>Actinomycetes</taxon>
        <taxon>Propionibacteriales</taxon>
        <taxon>Nocardioidaceae</taxon>
        <taxon>Nocardioides</taxon>
    </lineage>
</organism>
<proteinExistence type="inferred from homology"/>
<keyword evidence="2" id="KW-0472">Membrane</keyword>
<keyword evidence="4" id="KW-1185">Reference proteome</keyword>
<dbReference type="RefSeq" id="WP_123225950.1">
    <property type="nucleotide sequence ID" value="NZ_RJSE01000003.1"/>
</dbReference>
<dbReference type="GO" id="GO:0016020">
    <property type="term" value="C:membrane"/>
    <property type="evidence" value="ECO:0007669"/>
    <property type="project" value="TreeGrafter"/>
</dbReference>
<dbReference type="PANTHER" id="PTHR48085">
    <property type="entry name" value="CADMIUM/ZINC-TRANSPORTING ATPASE HMA2-RELATED"/>
    <property type="match status" value="1"/>
</dbReference>
<name>A0A3N0CN10_9ACTN</name>
<dbReference type="Gene3D" id="3.40.1110.10">
    <property type="entry name" value="Calcium-transporting ATPase, cytoplasmic domain N"/>
    <property type="match status" value="1"/>
</dbReference>
<dbReference type="AlphaFoldDB" id="A0A3N0CN10"/>